<feature type="domain" description="HTH iclR-type" evidence="4">
    <location>
        <begin position="6"/>
        <end position="68"/>
    </location>
</feature>
<keyword evidence="3" id="KW-0804">Transcription</keyword>
<evidence type="ECO:0000313" key="6">
    <source>
        <dbReference type="EMBL" id="MCG4743866.1"/>
    </source>
</evidence>
<dbReference type="Gene3D" id="3.30.450.40">
    <property type="match status" value="1"/>
</dbReference>
<evidence type="ECO:0000259" key="4">
    <source>
        <dbReference type="PROSITE" id="PS51077"/>
    </source>
</evidence>
<evidence type="ECO:0000313" key="8">
    <source>
        <dbReference type="Proteomes" id="UP000669239"/>
    </source>
</evidence>
<evidence type="ECO:0000256" key="3">
    <source>
        <dbReference type="ARBA" id="ARBA00023163"/>
    </source>
</evidence>
<name>A0AAW5BUI8_9FIRM</name>
<evidence type="ECO:0000313" key="9">
    <source>
        <dbReference type="Proteomes" id="UP001299608"/>
    </source>
</evidence>
<gene>
    <name evidence="7" type="ORF">G5B36_15160</name>
    <name evidence="6" type="ORF">L0N08_00395</name>
</gene>
<dbReference type="SUPFAM" id="SSF46785">
    <property type="entry name" value="Winged helix' DNA-binding domain"/>
    <property type="match status" value="1"/>
</dbReference>
<reference evidence="7" key="2">
    <citation type="submission" date="2020-02" db="EMBL/GenBank/DDBJ databases">
        <authorList>
            <person name="Littmann E."/>
            <person name="Sorbara M."/>
        </authorList>
    </citation>
    <scope>NUCLEOTIDE SEQUENCE</scope>
    <source>
        <strain evidence="7">MSK.1.17</strain>
    </source>
</reference>
<dbReference type="EMBL" id="JAAITT010000021">
    <property type="protein sequence ID" value="NSJ50028.1"/>
    <property type="molecule type" value="Genomic_DNA"/>
</dbReference>
<dbReference type="Proteomes" id="UP001299608">
    <property type="component" value="Unassembled WGS sequence"/>
</dbReference>
<dbReference type="PANTHER" id="PTHR30136:SF24">
    <property type="entry name" value="HTH-TYPE TRANSCRIPTIONAL REPRESSOR ALLR"/>
    <property type="match status" value="1"/>
</dbReference>
<keyword evidence="2" id="KW-0238">DNA-binding</keyword>
<dbReference type="Proteomes" id="UP000669239">
    <property type="component" value="Unassembled WGS sequence"/>
</dbReference>
<reference evidence="7 8" key="1">
    <citation type="journal article" date="2020" name="Cell Host Microbe">
        <title>Functional and Genomic Variation between Human-Derived Isolates of Lachnospiraceae Reveals Inter- and Intra-Species Diversity.</title>
        <authorList>
            <person name="Sorbara M.T."/>
            <person name="Littmann E.R."/>
            <person name="Fontana E."/>
            <person name="Moody T.U."/>
            <person name="Kohout C.E."/>
            <person name="Gjonbalaj M."/>
            <person name="Eaton V."/>
            <person name="Seok R."/>
            <person name="Leiner I.M."/>
            <person name="Pamer E.G."/>
        </authorList>
    </citation>
    <scope>NUCLEOTIDE SEQUENCE [LARGE SCALE GENOMIC DNA]</scope>
    <source>
        <strain evidence="7 8">MSK.1.17</strain>
    </source>
</reference>
<dbReference type="PANTHER" id="PTHR30136">
    <property type="entry name" value="HELIX-TURN-HELIX TRANSCRIPTIONAL REGULATOR, ICLR FAMILY"/>
    <property type="match status" value="1"/>
</dbReference>
<dbReference type="Pfam" id="PF09339">
    <property type="entry name" value="HTH_IclR"/>
    <property type="match status" value="1"/>
</dbReference>
<dbReference type="InterPro" id="IPR005471">
    <property type="entry name" value="Tscrpt_reg_IclR_N"/>
</dbReference>
<dbReference type="EMBL" id="JAKNGE010000001">
    <property type="protein sequence ID" value="MCG4743866.1"/>
    <property type="molecule type" value="Genomic_DNA"/>
</dbReference>
<dbReference type="PROSITE" id="PS51077">
    <property type="entry name" value="HTH_ICLR"/>
    <property type="match status" value="1"/>
</dbReference>
<dbReference type="AlphaFoldDB" id="A0AAW5BUI8"/>
<evidence type="ECO:0000256" key="1">
    <source>
        <dbReference type="ARBA" id="ARBA00023015"/>
    </source>
</evidence>
<dbReference type="GO" id="GO:0045892">
    <property type="term" value="P:negative regulation of DNA-templated transcription"/>
    <property type="evidence" value="ECO:0007669"/>
    <property type="project" value="TreeGrafter"/>
</dbReference>
<dbReference type="SUPFAM" id="SSF55781">
    <property type="entry name" value="GAF domain-like"/>
    <property type="match status" value="1"/>
</dbReference>
<comment type="caution">
    <text evidence="6">The sequence shown here is derived from an EMBL/GenBank/DDBJ whole genome shotgun (WGS) entry which is preliminary data.</text>
</comment>
<protein>
    <submittedName>
        <fullName evidence="6">IclR family transcriptional regulator</fullName>
    </submittedName>
</protein>
<dbReference type="GO" id="GO:0003700">
    <property type="term" value="F:DNA-binding transcription factor activity"/>
    <property type="evidence" value="ECO:0007669"/>
    <property type="project" value="TreeGrafter"/>
</dbReference>
<dbReference type="PROSITE" id="PS51078">
    <property type="entry name" value="ICLR_ED"/>
    <property type="match status" value="1"/>
</dbReference>
<dbReference type="Gene3D" id="1.10.10.10">
    <property type="entry name" value="Winged helix-like DNA-binding domain superfamily/Winged helix DNA-binding domain"/>
    <property type="match status" value="1"/>
</dbReference>
<dbReference type="InterPro" id="IPR036390">
    <property type="entry name" value="WH_DNA-bd_sf"/>
</dbReference>
<organism evidence="6 9">
    <name type="scientific">Enterocloster aldenensis</name>
    <dbReference type="NCBI Taxonomy" id="358742"/>
    <lineage>
        <taxon>Bacteria</taxon>
        <taxon>Bacillati</taxon>
        <taxon>Bacillota</taxon>
        <taxon>Clostridia</taxon>
        <taxon>Lachnospirales</taxon>
        <taxon>Lachnospiraceae</taxon>
        <taxon>Enterocloster</taxon>
    </lineage>
</organism>
<keyword evidence="1" id="KW-0805">Transcription regulation</keyword>
<keyword evidence="8" id="KW-1185">Reference proteome</keyword>
<dbReference type="InterPro" id="IPR029016">
    <property type="entry name" value="GAF-like_dom_sf"/>
</dbReference>
<feature type="domain" description="IclR-ED" evidence="5">
    <location>
        <begin position="69"/>
        <end position="250"/>
    </location>
</feature>
<dbReference type="GeneID" id="97204102"/>
<dbReference type="InterPro" id="IPR014757">
    <property type="entry name" value="Tscrpt_reg_IclR_C"/>
</dbReference>
<dbReference type="InterPro" id="IPR036388">
    <property type="entry name" value="WH-like_DNA-bd_sf"/>
</dbReference>
<accession>A0AAW5BUI8</accession>
<dbReference type="GO" id="GO:0003677">
    <property type="term" value="F:DNA binding"/>
    <property type="evidence" value="ECO:0007669"/>
    <property type="project" value="UniProtKB-KW"/>
</dbReference>
<evidence type="ECO:0000259" key="5">
    <source>
        <dbReference type="PROSITE" id="PS51078"/>
    </source>
</evidence>
<dbReference type="RefSeq" id="WP_165642316.1">
    <property type="nucleotide sequence ID" value="NZ_BAABZL010000001.1"/>
</dbReference>
<sequence>MPNTEHKPTERVLNILELLGTTPSGLSLSDIAKQIGSPKTTVAPILHTMASRNFIAYHKDSSLYTIGIGAYLAGISYYGEKSIMQFIKSEMEYAVNETNEICQFGIRSDNSVLYIAKVDSKEAIRLVSSVGKRLPLYCTALGKALLYQLPFEKVRALYPNGLEKFTEYTITDFETLKKEWDEINASKFAHEKKETALDICCYAVPICCNQKTIASLSISVPAFRDTEEKAILIKDILKKVGNTIEQYLFENNLDENAFCIYEG</sequence>
<dbReference type="InterPro" id="IPR050707">
    <property type="entry name" value="HTH_MetabolicPath_Reg"/>
</dbReference>
<dbReference type="Pfam" id="PF01614">
    <property type="entry name" value="IclR_C"/>
    <property type="match status" value="1"/>
</dbReference>
<proteinExistence type="predicted"/>
<evidence type="ECO:0000313" key="7">
    <source>
        <dbReference type="EMBL" id="NSJ50028.1"/>
    </source>
</evidence>
<reference evidence="6" key="3">
    <citation type="submission" date="2022-01" db="EMBL/GenBank/DDBJ databases">
        <title>Collection of gut derived symbiotic bacterial strains cultured from healthy donors.</title>
        <authorList>
            <person name="Lin H."/>
            <person name="Kohout C."/>
            <person name="Waligurski E."/>
            <person name="Pamer E.G."/>
        </authorList>
    </citation>
    <scope>NUCLEOTIDE SEQUENCE</scope>
    <source>
        <strain evidence="6">DFI.6.55</strain>
    </source>
</reference>
<evidence type="ECO:0000256" key="2">
    <source>
        <dbReference type="ARBA" id="ARBA00023125"/>
    </source>
</evidence>